<dbReference type="InterPro" id="IPR009081">
    <property type="entry name" value="PP-bd_ACP"/>
</dbReference>
<dbReference type="EMBL" id="JAAAPU010000196">
    <property type="protein sequence ID" value="KAF4200489.1"/>
    <property type="molecule type" value="Genomic_DNA"/>
</dbReference>
<feature type="region of interest" description="Disordered" evidence="4">
    <location>
        <begin position="236"/>
        <end position="380"/>
    </location>
</feature>
<evidence type="ECO:0000256" key="1">
    <source>
        <dbReference type="ARBA" id="ARBA00022450"/>
    </source>
</evidence>
<feature type="domain" description="Carrier" evidence="5">
    <location>
        <begin position="155"/>
        <end position="232"/>
    </location>
</feature>
<gene>
    <name evidence="6" type="ORF">CNMCM8927_003029</name>
</gene>
<keyword evidence="3" id="KW-0808">Transferase</keyword>
<dbReference type="Gene3D" id="3.30.559.10">
    <property type="entry name" value="Chloramphenicol acetyltransferase-like domain"/>
    <property type="match status" value="1"/>
</dbReference>
<organism evidence="6 7">
    <name type="scientific">Aspergillus lentulus</name>
    <dbReference type="NCBI Taxonomy" id="293939"/>
    <lineage>
        <taxon>Eukaryota</taxon>
        <taxon>Fungi</taxon>
        <taxon>Dikarya</taxon>
        <taxon>Ascomycota</taxon>
        <taxon>Pezizomycotina</taxon>
        <taxon>Eurotiomycetes</taxon>
        <taxon>Eurotiomycetidae</taxon>
        <taxon>Eurotiales</taxon>
        <taxon>Aspergillaceae</taxon>
        <taxon>Aspergillus</taxon>
        <taxon>Aspergillus subgen. Fumigati</taxon>
    </lineage>
</organism>
<protein>
    <recommendedName>
        <fullName evidence="5">Carrier domain-containing protein</fullName>
    </recommendedName>
</protein>
<evidence type="ECO:0000256" key="4">
    <source>
        <dbReference type="SAM" id="MobiDB-lite"/>
    </source>
</evidence>
<dbReference type="SUPFAM" id="SSF52777">
    <property type="entry name" value="CoA-dependent acyltransferases"/>
    <property type="match status" value="1"/>
</dbReference>
<dbReference type="GO" id="GO:0044550">
    <property type="term" value="P:secondary metabolite biosynthetic process"/>
    <property type="evidence" value="ECO:0007669"/>
    <property type="project" value="TreeGrafter"/>
</dbReference>
<keyword evidence="1" id="KW-0596">Phosphopantetheine</keyword>
<reference evidence="6" key="1">
    <citation type="journal article" date="2020" name="bioRxiv">
        <title>Genomic and phenotypic heterogeneity of clinical isolates of the human pathogens Aspergillus fumigatus, Aspergillus lentulus and Aspergillus fumigatiaffinis.</title>
        <authorList>
            <person name="dos Santos R.A.C."/>
            <person name="Steenwyk J.L."/>
            <person name="Rivero-Menendez O."/>
            <person name="Mead M.E."/>
            <person name="Silva L.P."/>
            <person name="Bastos R.W."/>
            <person name="Alastruey-Izquierdo A."/>
            <person name="Goldman G.H."/>
            <person name="Rokas A."/>
        </authorList>
    </citation>
    <scope>NUCLEOTIDE SEQUENCE</scope>
    <source>
        <strain evidence="6">CNM-CM8927</strain>
    </source>
</reference>
<dbReference type="GO" id="GO:0004312">
    <property type="term" value="F:fatty acid synthase activity"/>
    <property type="evidence" value="ECO:0007669"/>
    <property type="project" value="TreeGrafter"/>
</dbReference>
<feature type="compositionally biased region" description="Low complexity" evidence="4">
    <location>
        <begin position="316"/>
        <end position="332"/>
    </location>
</feature>
<name>A0AAN6BK02_ASPLE</name>
<dbReference type="PROSITE" id="PS50075">
    <property type="entry name" value="CARRIER"/>
    <property type="match status" value="1"/>
</dbReference>
<feature type="compositionally biased region" description="Polar residues" evidence="4">
    <location>
        <begin position="243"/>
        <end position="294"/>
    </location>
</feature>
<evidence type="ECO:0000313" key="7">
    <source>
        <dbReference type="Proteomes" id="UP000649114"/>
    </source>
</evidence>
<sequence>MFLDLDMERMNKVFLPGIKGSTYLEEIFRHIELEFFVFFLSMDAEGLNASAVHIGAIFGNGYVTREPTLAQPEFLPKVGNLWLSEHDFCWLFAKALYARQHQWGCRHELSTGLKIIDNDESQVITWFNNPMFQHCIKKTGRTELVAEGSTSWAPVKVRLLEAVSLADVHDIILVEDDRPIAGLTADTLGIDSLVALDIRSWFIKELHVEIRVLKILSGATVDEILVQAQELLPKELTPKLDPNASSKPSKPKQTVQQPQHSNKSGMAQNDFSNSASVASQQLPVAEDNASTLGHSTHGRHEIDLPAATPSPDATKSVSSVSVENVSENSDSSLQESATIDLSTDSKHRPDQDVLVSSMSSSSWSEIDESEGKTELSSSKSSITTSHIIPMTIAVEPKKSVPISFAQSRFWFLRHYLEDPPTFNITVSIRLDGPLRVDDFARAFKSLDSPSGFAYASRILQYADFSEQQRREYQAGEWAGDIAFWKREFEVIPCPLHPPSYGSDVCPGHFDGV</sequence>
<reference evidence="6" key="2">
    <citation type="submission" date="2020-04" db="EMBL/GenBank/DDBJ databases">
        <authorList>
            <person name="Santos R.A.C."/>
            <person name="Steenwyk J.L."/>
            <person name="Rivero-Menendez O."/>
            <person name="Mead M.E."/>
            <person name="Silva L.P."/>
            <person name="Bastos R.W."/>
            <person name="Alastruey-Izquierdo A."/>
            <person name="Goldman G.H."/>
            <person name="Rokas A."/>
        </authorList>
    </citation>
    <scope>NUCLEOTIDE SEQUENCE</scope>
    <source>
        <strain evidence="6">CNM-CM8927</strain>
    </source>
</reference>
<comment type="caution">
    <text evidence="6">The sequence shown here is derived from an EMBL/GenBank/DDBJ whole genome shotgun (WGS) entry which is preliminary data.</text>
</comment>
<dbReference type="Proteomes" id="UP000649114">
    <property type="component" value="Unassembled WGS sequence"/>
</dbReference>
<dbReference type="AlphaFoldDB" id="A0AAN6BK02"/>
<feature type="compositionally biased region" description="Polar residues" evidence="4">
    <location>
        <begin position="333"/>
        <end position="342"/>
    </location>
</feature>
<proteinExistence type="predicted"/>
<evidence type="ECO:0000256" key="2">
    <source>
        <dbReference type="ARBA" id="ARBA00022553"/>
    </source>
</evidence>
<evidence type="ECO:0000259" key="5">
    <source>
        <dbReference type="PROSITE" id="PS50075"/>
    </source>
</evidence>
<accession>A0AAN6BK02</accession>
<dbReference type="GO" id="GO:0006633">
    <property type="term" value="P:fatty acid biosynthetic process"/>
    <property type="evidence" value="ECO:0007669"/>
    <property type="project" value="TreeGrafter"/>
</dbReference>
<dbReference type="PANTHER" id="PTHR43775:SF20">
    <property type="entry name" value="HYBRID PKS-NRPS SYNTHETASE APDA"/>
    <property type="match status" value="1"/>
</dbReference>
<keyword evidence="2" id="KW-0597">Phosphoprotein</keyword>
<dbReference type="InterPro" id="IPR023213">
    <property type="entry name" value="CAT-like_dom_sf"/>
</dbReference>
<evidence type="ECO:0000313" key="6">
    <source>
        <dbReference type="EMBL" id="KAF4200489.1"/>
    </source>
</evidence>
<dbReference type="PANTHER" id="PTHR43775">
    <property type="entry name" value="FATTY ACID SYNTHASE"/>
    <property type="match status" value="1"/>
</dbReference>
<dbReference type="InterPro" id="IPR050091">
    <property type="entry name" value="PKS_NRPS_Biosynth_Enz"/>
</dbReference>
<evidence type="ECO:0000256" key="3">
    <source>
        <dbReference type="ARBA" id="ARBA00022679"/>
    </source>
</evidence>